<dbReference type="SUPFAM" id="SSF53756">
    <property type="entry name" value="UDP-Glycosyltransferase/glycogen phosphorylase"/>
    <property type="match status" value="1"/>
</dbReference>
<evidence type="ECO:0000256" key="2">
    <source>
        <dbReference type="ARBA" id="ARBA00022676"/>
    </source>
</evidence>
<dbReference type="Gene3D" id="3.40.50.2000">
    <property type="entry name" value="Glycogen Phosphorylase B"/>
    <property type="match status" value="2"/>
</dbReference>
<evidence type="ECO:0000256" key="5">
    <source>
        <dbReference type="SAM" id="Phobius"/>
    </source>
</evidence>
<dbReference type="PANTHER" id="PTHR48043:SF60">
    <property type="entry name" value="UDP-GLUCURONOSYLTRANSFERASE"/>
    <property type="match status" value="1"/>
</dbReference>
<evidence type="ECO:0000256" key="4">
    <source>
        <dbReference type="RuleBase" id="RU003718"/>
    </source>
</evidence>
<protein>
    <recommendedName>
        <fullName evidence="7">UDP-glycosyltransferases domain-containing protein</fullName>
    </recommendedName>
</protein>
<proteinExistence type="inferred from homology"/>
<keyword evidence="2 4" id="KW-0328">Glycosyltransferase</keyword>
<name>A0A8W7P459_ANOCL</name>
<dbReference type="FunFam" id="3.40.50.2000:FF:000174">
    <property type="entry name" value="UDP-glucuronosyltransferase"/>
    <property type="match status" value="1"/>
</dbReference>
<keyword evidence="5" id="KW-0812">Transmembrane</keyword>
<dbReference type="InterPro" id="IPR002213">
    <property type="entry name" value="UDP_glucos_trans"/>
</dbReference>
<dbReference type="FunFam" id="3.40.50.2000:FF:000050">
    <property type="entry name" value="UDP-glucuronosyltransferase"/>
    <property type="match status" value="1"/>
</dbReference>
<dbReference type="CDD" id="cd03784">
    <property type="entry name" value="GT1_Gtf-like"/>
    <property type="match status" value="1"/>
</dbReference>
<dbReference type="PANTHER" id="PTHR48043">
    <property type="entry name" value="EG:EG0003.4 PROTEIN-RELATED"/>
    <property type="match status" value="1"/>
</dbReference>
<dbReference type="Pfam" id="PF00201">
    <property type="entry name" value="UDPGT"/>
    <property type="match status" value="1"/>
</dbReference>
<dbReference type="PROSITE" id="PS00375">
    <property type="entry name" value="UDPGT"/>
    <property type="match status" value="1"/>
</dbReference>
<keyword evidence="5" id="KW-0472">Membrane</keyword>
<dbReference type="InterPro" id="IPR035595">
    <property type="entry name" value="UDP_glycos_trans_CS"/>
</dbReference>
<dbReference type="InterPro" id="IPR050271">
    <property type="entry name" value="UDP-glycosyltransferase"/>
</dbReference>
<dbReference type="EnsemblMetazoa" id="ACOM025632-RA">
    <property type="protein sequence ID" value="ACOM025632-PA.1"/>
    <property type="gene ID" value="ACOM025632"/>
</dbReference>
<accession>A0A8W7P459</accession>
<evidence type="ECO:0008006" key="7">
    <source>
        <dbReference type="Google" id="ProtNLM"/>
    </source>
</evidence>
<dbReference type="GO" id="GO:0008194">
    <property type="term" value="F:UDP-glycosyltransferase activity"/>
    <property type="evidence" value="ECO:0007669"/>
    <property type="project" value="InterPro"/>
</dbReference>
<dbReference type="AlphaFoldDB" id="A0A8W7P459"/>
<feature type="transmembrane region" description="Helical" evidence="5">
    <location>
        <begin position="514"/>
        <end position="541"/>
    </location>
</feature>
<keyword evidence="3 4" id="KW-0808">Transferase</keyword>
<dbReference type="VEuPathDB" id="VectorBase:ACON2_042605"/>
<evidence type="ECO:0000256" key="3">
    <source>
        <dbReference type="ARBA" id="ARBA00022679"/>
    </source>
</evidence>
<evidence type="ECO:0000256" key="1">
    <source>
        <dbReference type="ARBA" id="ARBA00009995"/>
    </source>
</evidence>
<dbReference type="Proteomes" id="UP000075882">
    <property type="component" value="Unassembled WGS sequence"/>
</dbReference>
<reference evidence="6" key="1">
    <citation type="submission" date="2022-08" db="UniProtKB">
        <authorList>
            <consortium name="EnsemblMetazoa"/>
        </authorList>
    </citation>
    <scope>IDENTIFICATION</scope>
</reference>
<evidence type="ECO:0000313" key="6">
    <source>
        <dbReference type="EnsemblMetazoa" id="ACOM025632-PA.1"/>
    </source>
</evidence>
<sequence length="562" mass="64152">LSSHWSHIVSADDSVTCCDLCKVSFRLWKRGYKLLAKMHLLPLVCLVAATALPTTFGARILSVNVFPGRSHWMMIGTILEELLDRGHEVTVITNYPRKSAHPNLTEIVISPIYDFWGKSVKVDSLYDLTDISVHQMLMDFLYPLGLQTAEYAFTRDNVMEFLRNDKTQFDLLLAEQFYQEAYLMLAHKYKVPIVSIGTFGFAQYMGPMMGLMNAWSHVPHEFLPFTDHMSLYERAYNSFVSSYELLLRSWYYLPEQQAMADKHFSFLPGPLPRLSDLERQVSVILLNSYPPLTSTRAKVPGLVQVGGLHIKPPKRLPDDLQTFIDGATDGVIYFSLGTNLRSADMPPEKLSIILKVFGAMKQRVVWKFEDERIRNLPPNVLVRSWLPQSDILGHRNVKVFITHGGLLGTQEGVHRAVPMVGIPIYCDQHLNMNKATLGGYAVKLYFPNITEESFRWALEEVLYNPSYKKNVDKVSQIFRDRPVPALEESVYWIEYVMRYKGAPQLRSAGLDLPWVSFALLDVVGLLVIGLIGVVLLVRRVVSKLLGGKRKKYKWSITKRFTI</sequence>
<comment type="similarity">
    <text evidence="1 4">Belongs to the UDP-glycosyltransferase family.</text>
</comment>
<keyword evidence="5" id="KW-1133">Transmembrane helix</keyword>
<organism evidence="6">
    <name type="scientific">Anopheles coluzzii</name>
    <name type="common">African malaria mosquito</name>
    <dbReference type="NCBI Taxonomy" id="1518534"/>
    <lineage>
        <taxon>Eukaryota</taxon>
        <taxon>Metazoa</taxon>
        <taxon>Ecdysozoa</taxon>
        <taxon>Arthropoda</taxon>
        <taxon>Hexapoda</taxon>
        <taxon>Insecta</taxon>
        <taxon>Pterygota</taxon>
        <taxon>Neoptera</taxon>
        <taxon>Endopterygota</taxon>
        <taxon>Diptera</taxon>
        <taxon>Nematocera</taxon>
        <taxon>Culicoidea</taxon>
        <taxon>Culicidae</taxon>
        <taxon>Anophelinae</taxon>
        <taxon>Anopheles</taxon>
    </lineage>
</organism>